<evidence type="ECO:0000256" key="2">
    <source>
        <dbReference type="ARBA" id="ARBA00004401"/>
    </source>
</evidence>
<dbReference type="CDD" id="cd06530">
    <property type="entry name" value="S26_SPase_I"/>
    <property type="match status" value="1"/>
</dbReference>
<dbReference type="PANTHER" id="PTHR43390">
    <property type="entry name" value="SIGNAL PEPTIDASE I"/>
    <property type="match status" value="1"/>
</dbReference>
<keyword evidence="5 7" id="KW-0378">Hydrolase</keyword>
<dbReference type="Proteomes" id="UP000290365">
    <property type="component" value="Chromosome"/>
</dbReference>
<proteinExistence type="inferred from homology"/>
<evidence type="ECO:0000256" key="4">
    <source>
        <dbReference type="ARBA" id="ARBA00013208"/>
    </source>
</evidence>
<evidence type="ECO:0000256" key="5">
    <source>
        <dbReference type="ARBA" id="ARBA00022801"/>
    </source>
</evidence>
<sequence length="222" mass="24136">MFLVIRLAVQNFNIDGHSMEPGLHNTELILVDKWSYLFRSPTRGDIVVFVAPPNPSQDYIKRVIGLPGDIVTIKGNAVYVNGVLLNEPYVDPHNQGNPYPSFSNRLVPPNTYLVLGDNRNGSSDSRDWGCVPRENIVGRAALVYWPLGQDNNGLLPGVSSVFANVPAPTGKVGSVCQVINARPATLGPATPHPASPNNGVDMNMLFAVLMPGVFVGVRRRRK</sequence>
<dbReference type="GO" id="GO:0006465">
    <property type="term" value="P:signal peptide processing"/>
    <property type="evidence" value="ECO:0007669"/>
    <property type="project" value="InterPro"/>
</dbReference>
<dbReference type="PANTHER" id="PTHR43390:SF1">
    <property type="entry name" value="CHLOROPLAST PROCESSING PEPTIDASE"/>
    <property type="match status" value="1"/>
</dbReference>
<evidence type="ECO:0000256" key="1">
    <source>
        <dbReference type="ARBA" id="ARBA00000677"/>
    </source>
</evidence>
<feature type="active site" evidence="6">
    <location>
        <position position="61"/>
    </location>
</feature>
<dbReference type="GO" id="GO:0009003">
    <property type="term" value="F:signal peptidase activity"/>
    <property type="evidence" value="ECO:0007669"/>
    <property type="project" value="UniProtKB-EC"/>
</dbReference>
<name>A0A4P6K631_KTERU</name>
<evidence type="ECO:0000256" key="3">
    <source>
        <dbReference type="ARBA" id="ARBA00009370"/>
    </source>
</evidence>
<dbReference type="SUPFAM" id="SSF51306">
    <property type="entry name" value="LexA/Signal peptidase"/>
    <property type="match status" value="1"/>
</dbReference>
<dbReference type="InterPro" id="IPR019758">
    <property type="entry name" value="Pept_S26A_signal_pept_1_CS"/>
</dbReference>
<dbReference type="EMBL" id="CP035758">
    <property type="protein sequence ID" value="QBD83585.1"/>
    <property type="molecule type" value="Genomic_DNA"/>
</dbReference>
<dbReference type="InterPro" id="IPR019533">
    <property type="entry name" value="Peptidase_S26"/>
</dbReference>
<protein>
    <recommendedName>
        <fullName evidence="4 7">Signal peptidase I</fullName>
        <ecNumber evidence="4 7">3.4.21.89</ecNumber>
    </recommendedName>
</protein>
<comment type="subcellular location">
    <subcellularLocation>
        <location evidence="2">Cell membrane</location>
        <topology evidence="2">Single-pass type II membrane protein</topology>
    </subcellularLocation>
    <subcellularLocation>
        <location evidence="7">Membrane</location>
        <topology evidence="7">Single-pass type II membrane protein</topology>
    </subcellularLocation>
</comment>
<organism evidence="9 10">
    <name type="scientific">Ktedonosporobacter rubrisoli</name>
    <dbReference type="NCBI Taxonomy" id="2509675"/>
    <lineage>
        <taxon>Bacteria</taxon>
        <taxon>Bacillati</taxon>
        <taxon>Chloroflexota</taxon>
        <taxon>Ktedonobacteria</taxon>
        <taxon>Ktedonobacterales</taxon>
        <taxon>Ktedonosporobacteraceae</taxon>
        <taxon>Ktedonosporobacter</taxon>
    </lineage>
</organism>
<comment type="catalytic activity">
    <reaction evidence="1 7">
        <text>Cleavage of hydrophobic, N-terminal signal or leader sequences from secreted and periplasmic proteins.</text>
        <dbReference type="EC" id="3.4.21.89"/>
    </reaction>
</comment>
<dbReference type="PRINTS" id="PR00727">
    <property type="entry name" value="LEADERPTASE"/>
</dbReference>
<evidence type="ECO:0000256" key="6">
    <source>
        <dbReference type="PIRSR" id="PIRSR600223-1"/>
    </source>
</evidence>
<keyword evidence="7" id="KW-0645">Protease</keyword>
<dbReference type="GO" id="GO:0005886">
    <property type="term" value="C:plasma membrane"/>
    <property type="evidence" value="ECO:0007669"/>
    <property type="project" value="UniProtKB-SubCell"/>
</dbReference>
<dbReference type="Pfam" id="PF10502">
    <property type="entry name" value="Peptidase_S26"/>
    <property type="match status" value="1"/>
</dbReference>
<dbReference type="EC" id="3.4.21.89" evidence="4 7"/>
<evidence type="ECO:0000256" key="7">
    <source>
        <dbReference type="RuleBase" id="RU362042"/>
    </source>
</evidence>
<dbReference type="KEGG" id="kbs:EPA93_25060"/>
<dbReference type="InterPro" id="IPR019757">
    <property type="entry name" value="Pept_S26A_signal_pept_1_Lys-AS"/>
</dbReference>
<feature type="domain" description="Peptidase S26" evidence="8">
    <location>
        <begin position="2"/>
        <end position="145"/>
    </location>
</feature>
<dbReference type="NCBIfam" id="TIGR02227">
    <property type="entry name" value="sigpep_I_bact"/>
    <property type="match status" value="1"/>
</dbReference>
<evidence type="ECO:0000259" key="8">
    <source>
        <dbReference type="Pfam" id="PF10502"/>
    </source>
</evidence>
<feature type="active site" evidence="6">
    <location>
        <position position="18"/>
    </location>
</feature>
<keyword evidence="10" id="KW-1185">Reference proteome</keyword>
<reference evidence="9 10" key="1">
    <citation type="submission" date="2019-01" db="EMBL/GenBank/DDBJ databases">
        <title>Ktedonosporobacter rubrisoli SCAWS-G2.</title>
        <authorList>
            <person name="Huang Y."/>
            <person name="Yan B."/>
        </authorList>
    </citation>
    <scope>NUCLEOTIDE SEQUENCE [LARGE SCALE GENOMIC DNA]</scope>
    <source>
        <strain evidence="9 10">SCAWS-G2</strain>
    </source>
</reference>
<dbReference type="PROSITE" id="PS00760">
    <property type="entry name" value="SPASE_I_2"/>
    <property type="match status" value="1"/>
</dbReference>
<evidence type="ECO:0000313" key="9">
    <source>
        <dbReference type="EMBL" id="QBD83585.1"/>
    </source>
</evidence>
<dbReference type="AlphaFoldDB" id="A0A4P6K631"/>
<gene>
    <name evidence="9" type="primary">lepB</name>
    <name evidence="9" type="ORF">EPA93_25060</name>
</gene>
<dbReference type="InterPro" id="IPR000223">
    <property type="entry name" value="Pept_S26A_signal_pept_1"/>
</dbReference>
<dbReference type="PROSITE" id="PS00761">
    <property type="entry name" value="SPASE_I_3"/>
    <property type="match status" value="1"/>
</dbReference>
<dbReference type="Gene3D" id="2.10.109.10">
    <property type="entry name" value="Umud Fragment, subunit A"/>
    <property type="match status" value="1"/>
</dbReference>
<dbReference type="GO" id="GO:0004252">
    <property type="term" value="F:serine-type endopeptidase activity"/>
    <property type="evidence" value="ECO:0007669"/>
    <property type="project" value="InterPro"/>
</dbReference>
<evidence type="ECO:0000313" key="10">
    <source>
        <dbReference type="Proteomes" id="UP000290365"/>
    </source>
</evidence>
<comment type="similarity">
    <text evidence="3 7">Belongs to the peptidase S26 family.</text>
</comment>
<dbReference type="InterPro" id="IPR036286">
    <property type="entry name" value="LexA/Signal_pep-like_sf"/>
</dbReference>
<dbReference type="OrthoDB" id="9802919at2"/>
<accession>A0A4P6K631</accession>